<dbReference type="InterPro" id="IPR029787">
    <property type="entry name" value="Nucleotide_cyclase"/>
</dbReference>
<keyword evidence="1" id="KW-1133">Transmembrane helix</keyword>
<dbReference type="InterPro" id="IPR043128">
    <property type="entry name" value="Rev_trsase/Diguanyl_cyclase"/>
</dbReference>
<accession>A0A2P6MDA4</accession>
<dbReference type="GO" id="GO:0043709">
    <property type="term" value="P:cell adhesion involved in single-species biofilm formation"/>
    <property type="evidence" value="ECO:0007669"/>
    <property type="project" value="TreeGrafter"/>
</dbReference>
<feature type="transmembrane region" description="Helical" evidence="1">
    <location>
        <begin position="136"/>
        <end position="161"/>
    </location>
</feature>
<feature type="transmembrane region" description="Helical" evidence="1">
    <location>
        <begin position="113"/>
        <end position="130"/>
    </location>
</feature>
<dbReference type="NCBIfam" id="TIGR00254">
    <property type="entry name" value="GGDEF"/>
    <property type="match status" value="1"/>
</dbReference>
<dbReference type="PANTHER" id="PTHR45138">
    <property type="entry name" value="REGULATORY COMPONENTS OF SENSORY TRANSDUCTION SYSTEM"/>
    <property type="match status" value="1"/>
</dbReference>
<dbReference type="OrthoDB" id="9759607at2"/>
<name>A0A2P6MDA4_ALKUR</name>
<dbReference type="EMBL" id="PVNS01000021">
    <property type="protein sequence ID" value="PRO64252.1"/>
    <property type="molecule type" value="Genomic_DNA"/>
</dbReference>
<keyword evidence="4" id="KW-1185">Reference proteome</keyword>
<keyword evidence="1" id="KW-0472">Membrane</keyword>
<feature type="transmembrane region" description="Helical" evidence="1">
    <location>
        <begin position="91"/>
        <end position="106"/>
    </location>
</feature>
<organism evidence="3 4">
    <name type="scientific">Alkalicoccus urumqiensis</name>
    <name type="common">Bacillus urumqiensis</name>
    <dbReference type="NCBI Taxonomy" id="1548213"/>
    <lineage>
        <taxon>Bacteria</taxon>
        <taxon>Bacillati</taxon>
        <taxon>Bacillota</taxon>
        <taxon>Bacilli</taxon>
        <taxon>Bacillales</taxon>
        <taxon>Bacillaceae</taxon>
        <taxon>Alkalicoccus</taxon>
    </lineage>
</organism>
<dbReference type="InterPro" id="IPR000160">
    <property type="entry name" value="GGDEF_dom"/>
</dbReference>
<dbReference type="SUPFAM" id="SSF55073">
    <property type="entry name" value="Nucleotide cyclase"/>
    <property type="match status" value="1"/>
</dbReference>
<dbReference type="SMART" id="SM00267">
    <property type="entry name" value="GGDEF"/>
    <property type="match status" value="1"/>
</dbReference>
<dbReference type="CDD" id="cd01949">
    <property type="entry name" value="GGDEF"/>
    <property type="match status" value="1"/>
</dbReference>
<dbReference type="Pfam" id="PF00990">
    <property type="entry name" value="GGDEF"/>
    <property type="match status" value="1"/>
</dbReference>
<dbReference type="PANTHER" id="PTHR45138:SF24">
    <property type="entry name" value="DIGUANYLATE CYCLASE DGCC-RELATED"/>
    <property type="match status" value="1"/>
</dbReference>
<feature type="domain" description="GGDEF" evidence="2">
    <location>
        <begin position="200"/>
        <end position="326"/>
    </location>
</feature>
<dbReference type="InterPro" id="IPR050469">
    <property type="entry name" value="Diguanylate_Cyclase"/>
</dbReference>
<dbReference type="Gene3D" id="3.30.70.270">
    <property type="match status" value="1"/>
</dbReference>
<proteinExistence type="predicted"/>
<keyword evidence="1" id="KW-0812">Transmembrane</keyword>
<comment type="caution">
    <text evidence="3">The sequence shown here is derived from an EMBL/GenBank/DDBJ whole genome shotgun (WGS) entry which is preliminary data.</text>
</comment>
<sequence>MQTSMQYKFTYKDIHRMLPGIIGTYIIMGVLFYALGLPVLGLLNTAGGAVLLLLRLTGLTRRTKMASLLIFLQMLLHLAAASFTLGSYSGFYLYIFIYPIFGLVSFSKKEMMVVIPISALAFSACVFLPPPDTGALSYSALTIFFGLNAAAMAGFSFYVFYQYFKRNQELLGELNRMAFFDMLTGLCNRRAMTSLLKERTSGKLLLLDIDDFKKVNDTYGHPAGDEILQSLAGIIQQEMPPEGTASRWGGEEFLLYLPEATVPETNALFQRILKRFARLTYPGMALSVSGGACALADPPYHSFSCADNALYQSKTNGKARLHWAELSS</sequence>
<dbReference type="GO" id="GO:0005886">
    <property type="term" value="C:plasma membrane"/>
    <property type="evidence" value="ECO:0007669"/>
    <property type="project" value="TreeGrafter"/>
</dbReference>
<dbReference type="PROSITE" id="PS50887">
    <property type="entry name" value="GGDEF"/>
    <property type="match status" value="1"/>
</dbReference>
<evidence type="ECO:0000256" key="1">
    <source>
        <dbReference type="SAM" id="Phobius"/>
    </source>
</evidence>
<feature type="transmembrane region" description="Helical" evidence="1">
    <location>
        <begin position="20"/>
        <end position="53"/>
    </location>
</feature>
<evidence type="ECO:0000259" key="2">
    <source>
        <dbReference type="PROSITE" id="PS50887"/>
    </source>
</evidence>
<dbReference type="GO" id="GO:0052621">
    <property type="term" value="F:diguanylate cyclase activity"/>
    <property type="evidence" value="ECO:0007669"/>
    <property type="project" value="TreeGrafter"/>
</dbReference>
<reference evidence="3 4" key="1">
    <citation type="submission" date="2018-03" db="EMBL/GenBank/DDBJ databases">
        <title>Bacillus urumqiensis sp. nov., a moderately haloalkaliphilic bacterium isolated from a salt lake.</title>
        <authorList>
            <person name="Zhao B."/>
            <person name="Liao Z."/>
        </authorList>
    </citation>
    <scope>NUCLEOTIDE SEQUENCE [LARGE SCALE GENOMIC DNA]</scope>
    <source>
        <strain evidence="3 4">BZ-SZ-XJ18</strain>
    </source>
</reference>
<dbReference type="Proteomes" id="UP000243650">
    <property type="component" value="Unassembled WGS sequence"/>
</dbReference>
<gene>
    <name evidence="3" type="ORF">C6I21_15710</name>
</gene>
<dbReference type="GO" id="GO:1902201">
    <property type="term" value="P:negative regulation of bacterial-type flagellum-dependent cell motility"/>
    <property type="evidence" value="ECO:0007669"/>
    <property type="project" value="TreeGrafter"/>
</dbReference>
<evidence type="ECO:0000313" key="3">
    <source>
        <dbReference type="EMBL" id="PRO64252.1"/>
    </source>
</evidence>
<dbReference type="AlphaFoldDB" id="A0A2P6MDA4"/>
<dbReference type="RefSeq" id="WP_105960417.1">
    <property type="nucleotide sequence ID" value="NZ_PVNS01000021.1"/>
</dbReference>
<protein>
    <recommendedName>
        <fullName evidence="2">GGDEF domain-containing protein</fullName>
    </recommendedName>
</protein>
<evidence type="ECO:0000313" key="4">
    <source>
        <dbReference type="Proteomes" id="UP000243650"/>
    </source>
</evidence>